<evidence type="ECO:0000256" key="2">
    <source>
        <dbReference type="ARBA" id="ARBA00022737"/>
    </source>
</evidence>
<keyword evidence="3" id="KW-0812">Transmembrane</keyword>
<dbReference type="SUPFAM" id="SSF52058">
    <property type="entry name" value="L domain-like"/>
    <property type="match status" value="1"/>
</dbReference>
<evidence type="ECO:0000256" key="1">
    <source>
        <dbReference type="ARBA" id="ARBA00022614"/>
    </source>
</evidence>
<dbReference type="PROSITE" id="PS51450">
    <property type="entry name" value="LRR"/>
    <property type="match status" value="1"/>
</dbReference>
<keyword evidence="3" id="KW-0472">Membrane</keyword>
<dbReference type="InterPro" id="IPR001611">
    <property type="entry name" value="Leu-rich_rpt"/>
</dbReference>
<dbReference type="SMART" id="SM00369">
    <property type="entry name" value="LRR_TYP"/>
    <property type="match status" value="7"/>
</dbReference>
<dbReference type="InterPro" id="IPR026906">
    <property type="entry name" value="LRR_5"/>
</dbReference>
<dbReference type="InterPro" id="IPR003591">
    <property type="entry name" value="Leu-rich_rpt_typical-subtyp"/>
</dbReference>
<keyword evidence="2" id="KW-0677">Repeat</keyword>
<name>A0A915A9C0_PARUN</name>
<dbReference type="Proteomes" id="UP000887569">
    <property type="component" value="Unplaced"/>
</dbReference>
<evidence type="ECO:0000313" key="6">
    <source>
        <dbReference type="WBParaSite" id="PgR001X_g151_t03"/>
    </source>
</evidence>
<evidence type="ECO:0000313" key="5">
    <source>
        <dbReference type="Proteomes" id="UP000887569"/>
    </source>
</evidence>
<proteinExistence type="predicted"/>
<evidence type="ECO:0000256" key="4">
    <source>
        <dbReference type="SAM" id="SignalP"/>
    </source>
</evidence>
<dbReference type="InterPro" id="IPR032675">
    <property type="entry name" value="LRR_dom_sf"/>
</dbReference>
<dbReference type="Pfam" id="PF13306">
    <property type="entry name" value="LRR_5"/>
    <property type="match status" value="1"/>
</dbReference>
<keyword evidence="1" id="KW-0433">Leucine-rich repeat</keyword>
<feature type="signal peptide" evidence="4">
    <location>
        <begin position="1"/>
        <end position="26"/>
    </location>
</feature>
<protein>
    <submittedName>
        <fullName evidence="6">Uncharacterized protein</fullName>
    </submittedName>
</protein>
<keyword evidence="3" id="KW-1133">Transmembrane helix</keyword>
<dbReference type="GO" id="GO:0005615">
    <property type="term" value="C:extracellular space"/>
    <property type="evidence" value="ECO:0007669"/>
    <property type="project" value="TreeGrafter"/>
</dbReference>
<dbReference type="Pfam" id="PF13855">
    <property type="entry name" value="LRR_8"/>
    <property type="match status" value="2"/>
</dbReference>
<dbReference type="PANTHER" id="PTHR45712:SF22">
    <property type="entry name" value="INSULIN-LIKE GROWTH FACTOR-BINDING PROTEIN COMPLEX ACID LABILE SUBUNIT"/>
    <property type="match status" value="1"/>
</dbReference>
<dbReference type="PANTHER" id="PTHR45712">
    <property type="entry name" value="AGAP008170-PA"/>
    <property type="match status" value="1"/>
</dbReference>
<sequence length="492" mass="55832">LKQCSKMRIFLLIAVIIGNCLKRSESDSKATEGPFVACEAETACTCENEDGEVNCNDIFWTEDEQGEEIYAPLRTPNLIIKKKDFTPEVAYFRNNDISQLIEGQILPGHESTLKELDFSFNRIYALINSPFKEMNNLRILRLGHNKLKRLKSESFKGGPNWKLHQLYLEYNHLSDLPAAVFDEMPNLEKLVLDGNSKLSLKRKLFSSNLDRLKMLSIDDCNISNLDDDLFDDLISLEELSVRNNPFTEVPKALSDIPSLISLDMSFTDVTELQVNTFSKNKKLKNLILDSLNYLYIVHDCAFCGLDALENVVLSNATELYMIHAGAFGWNHSGMNVAKLTNFNVEFANLTALSPNLFDTSELETAKLGGNRWNCICDMMWILGSHADFDQGSKMPICSSPETLKGRPLNSLAIQEICPGRLRVSRLILSLFVIVSASMIIILFYYVVTNYRIRNVFYRPDMPHIGYSNLNRAEEEERKKNAMATTQQSPENV</sequence>
<feature type="transmembrane region" description="Helical" evidence="3">
    <location>
        <begin position="426"/>
        <end position="447"/>
    </location>
</feature>
<reference evidence="6" key="1">
    <citation type="submission" date="2022-11" db="UniProtKB">
        <authorList>
            <consortium name="WormBaseParasite"/>
        </authorList>
    </citation>
    <scope>IDENTIFICATION</scope>
</reference>
<accession>A0A915A9C0</accession>
<dbReference type="InterPro" id="IPR050333">
    <property type="entry name" value="SLRP"/>
</dbReference>
<dbReference type="WBParaSite" id="PgR001X_g151_t03">
    <property type="protein sequence ID" value="PgR001X_g151_t03"/>
    <property type="gene ID" value="PgR001X_g151"/>
</dbReference>
<evidence type="ECO:0000256" key="3">
    <source>
        <dbReference type="SAM" id="Phobius"/>
    </source>
</evidence>
<dbReference type="AlphaFoldDB" id="A0A915A9C0"/>
<keyword evidence="4" id="KW-0732">Signal</keyword>
<keyword evidence="5" id="KW-1185">Reference proteome</keyword>
<feature type="chain" id="PRO_5036848638" evidence="4">
    <location>
        <begin position="27"/>
        <end position="492"/>
    </location>
</feature>
<organism evidence="5 6">
    <name type="scientific">Parascaris univalens</name>
    <name type="common">Nematode worm</name>
    <dbReference type="NCBI Taxonomy" id="6257"/>
    <lineage>
        <taxon>Eukaryota</taxon>
        <taxon>Metazoa</taxon>
        <taxon>Ecdysozoa</taxon>
        <taxon>Nematoda</taxon>
        <taxon>Chromadorea</taxon>
        <taxon>Rhabditida</taxon>
        <taxon>Spirurina</taxon>
        <taxon>Ascaridomorpha</taxon>
        <taxon>Ascaridoidea</taxon>
        <taxon>Ascarididae</taxon>
        <taxon>Parascaris</taxon>
    </lineage>
</organism>
<dbReference type="Gene3D" id="3.80.10.10">
    <property type="entry name" value="Ribonuclease Inhibitor"/>
    <property type="match status" value="2"/>
</dbReference>